<sequence>MMFDEFMMTTGNDEAASRMAISIVTNYIEEDIRYANAKRFSENAKDFVREIEAFIEGVTFAIPSVEIIDDTVVRNQIINCIIDDLKKVELD</sequence>
<accession>A0AAW8AXM8</accession>
<keyword evidence="2" id="KW-1185">Reference proteome</keyword>
<evidence type="ECO:0000313" key="1">
    <source>
        <dbReference type="EMBL" id="MDP1519359.1"/>
    </source>
</evidence>
<reference evidence="1" key="1">
    <citation type="journal article" date="2010" name="Int. J. Syst. Evol. Microbiol.">
        <title>Porticoccus litoralis gen. nov., sp. nov., a gammaproteobacterium isolated from the Yellow Sea.</title>
        <authorList>
            <person name="Oh H.M."/>
            <person name="Kim H."/>
            <person name="Kim K.M."/>
            <person name="Min G.S."/>
            <person name="Cho J.C."/>
        </authorList>
    </citation>
    <scope>NUCLEOTIDE SEQUENCE</scope>
    <source>
        <strain evidence="1">DSM 25064</strain>
    </source>
</reference>
<comment type="caution">
    <text evidence="1">The sequence shown here is derived from an EMBL/GenBank/DDBJ whole genome shotgun (WGS) entry which is preliminary data.</text>
</comment>
<gene>
    <name evidence="1" type="ORF">Q8A57_00065</name>
</gene>
<reference evidence="1" key="2">
    <citation type="submission" date="2023-08" db="EMBL/GenBank/DDBJ databases">
        <authorList>
            <person name="Luo J."/>
        </authorList>
    </citation>
    <scope>NUCLEOTIDE SEQUENCE</scope>
    <source>
        <strain evidence="1">DSM 25064</strain>
    </source>
</reference>
<name>A0AAW8AXM8_9GAMM</name>
<dbReference type="AlphaFoldDB" id="A0AAW8AXM8"/>
<dbReference type="RefSeq" id="WP_305168878.1">
    <property type="nucleotide sequence ID" value="NZ_JAUUUU010000001.1"/>
</dbReference>
<evidence type="ECO:0000313" key="2">
    <source>
        <dbReference type="Proteomes" id="UP001178354"/>
    </source>
</evidence>
<dbReference type="EMBL" id="JAUUUU010000001">
    <property type="protein sequence ID" value="MDP1519359.1"/>
    <property type="molecule type" value="Genomic_DNA"/>
</dbReference>
<protein>
    <submittedName>
        <fullName evidence="1">Uncharacterized protein</fullName>
    </submittedName>
</protein>
<dbReference type="Proteomes" id="UP001178354">
    <property type="component" value="Unassembled WGS sequence"/>
</dbReference>
<proteinExistence type="predicted"/>
<organism evidence="1 2">
    <name type="scientific">Porticoccus litoralis</name>
    <dbReference type="NCBI Taxonomy" id="434086"/>
    <lineage>
        <taxon>Bacteria</taxon>
        <taxon>Pseudomonadati</taxon>
        <taxon>Pseudomonadota</taxon>
        <taxon>Gammaproteobacteria</taxon>
        <taxon>Cellvibrionales</taxon>
        <taxon>Porticoccaceae</taxon>
        <taxon>Porticoccus</taxon>
    </lineage>
</organism>